<dbReference type="GeneID" id="30964301"/>
<dbReference type="GO" id="GO:0106026">
    <property type="term" value="F:Gly-tRNA(Ala) deacylase activity"/>
    <property type="evidence" value="ECO:0007669"/>
    <property type="project" value="RHEA"/>
</dbReference>
<evidence type="ECO:0000256" key="6">
    <source>
        <dbReference type="RuleBase" id="RU003470"/>
    </source>
</evidence>
<dbReference type="OrthoDB" id="275783at2759"/>
<keyword evidence="6" id="KW-0820">tRNA-binding</keyword>
<dbReference type="AlphaFoldDB" id="A0A1D2VFW2"/>
<dbReference type="NCBIfam" id="TIGR00256">
    <property type="entry name" value="D-aminoacyl-tRNA deacylase"/>
    <property type="match status" value="1"/>
</dbReference>
<protein>
    <recommendedName>
        <fullName evidence="3 6">D-aminoacyl-tRNA deacylase</fullName>
        <ecNumber evidence="2 6">3.1.1.96</ecNumber>
    </recommendedName>
</protein>
<keyword evidence="6" id="KW-0694">RNA-binding</keyword>
<name>A0A1D2VFW2_9ASCO</name>
<evidence type="ECO:0000256" key="5">
    <source>
        <dbReference type="ARBA" id="ARBA00048018"/>
    </source>
</evidence>
<sequence length="155" mass="16856">MKAVIQKVKSASVSVDGKLVSSIGKGLLVLIGIGINDSNEDCIKLSKKIVNLKLFKTDENDLNAPHWKKSVKDVDGEILSISQFTLFAKTKKGTKPDFHNAMNSTLSKALYDDFLGVLKKDINSDEKIKDGVFGAMMDVSLVNDGPVTVIVDTKE</sequence>
<dbReference type="RefSeq" id="XP_020046710.1">
    <property type="nucleotide sequence ID" value="XM_020190665.1"/>
</dbReference>
<dbReference type="EC" id="3.1.1.96" evidence="2 6"/>
<dbReference type="GO" id="GO:0097358">
    <property type="term" value="F:D-leucyl-tRNA(Leu) deacylase activity"/>
    <property type="evidence" value="ECO:0007669"/>
    <property type="project" value="EnsemblFungi"/>
</dbReference>
<evidence type="ECO:0000313" key="8">
    <source>
        <dbReference type="Proteomes" id="UP000095038"/>
    </source>
</evidence>
<evidence type="ECO:0000256" key="3">
    <source>
        <dbReference type="ARBA" id="ARBA00020007"/>
    </source>
</evidence>
<dbReference type="Gene3D" id="3.50.80.10">
    <property type="entry name" value="D-tyrosyl-tRNA(Tyr) deacylase"/>
    <property type="match status" value="1"/>
</dbReference>
<dbReference type="GO" id="GO:0000049">
    <property type="term" value="F:tRNA binding"/>
    <property type="evidence" value="ECO:0007669"/>
    <property type="project" value="UniProtKB-KW"/>
</dbReference>
<dbReference type="PANTHER" id="PTHR10472">
    <property type="entry name" value="D-TYROSYL-TRNA TYR DEACYLASE"/>
    <property type="match status" value="1"/>
</dbReference>
<dbReference type="FunCoup" id="A0A1D2VFW2">
    <property type="interactions" value="1584"/>
</dbReference>
<dbReference type="InterPro" id="IPR003732">
    <property type="entry name" value="Daa-tRNA_deacyls_DTD"/>
</dbReference>
<dbReference type="PANTHER" id="PTHR10472:SF5">
    <property type="entry name" value="D-AMINOACYL-TRNA DEACYLASE 1"/>
    <property type="match status" value="1"/>
</dbReference>
<dbReference type="GO" id="GO:0005737">
    <property type="term" value="C:cytoplasm"/>
    <property type="evidence" value="ECO:0007669"/>
    <property type="project" value="UniProtKB-SubCell"/>
</dbReference>
<dbReference type="GO" id="GO:1900832">
    <property type="term" value="P:D-leucine catabolic process"/>
    <property type="evidence" value="ECO:0007669"/>
    <property type="project" value="EnsemblFungi"/>
</dbReference>
<dbReference type="InterPro" id="IPR023509">
    <property type="entry name" value="DTD-like_sf"/>
</dbReference>
<dbReference type="HAMAP" id="MF_00518">
    <property type="entry name" value="Deacylase_Dtd"/>
    <property type="match status" value="1"/>
</dbReference>
<proteinExistence type="inferred from homology"/>
<dbReference type="InParanoid" id="A0A1D2VFW2"/>
<organism evidence="7 8">
    <name type="scientific">Ascoidea rubescens DSM 1968</name>
    <dbReference type="NCBI Taxonomy" id="1344418"/>
    <lineage>
        <taxon>Eukaryota</taxon>
        <taxon>Fungi</taxon>
        <taxon>Dikarya</taxon>
        <taxon>Ascomycota</taxon>
        <taxon>Saccharomycotina</taxon>
        <taxon>Saccharomycetes</taxon>
        <taxon>Ascoideaceae</taxon>
        <taxon>Ascoidea</taxon>
    </lineage>
</organism>
<gene>
    <name evidence="7" type="ORF">ASCRUDRAFT_36077</name>
</gene>
<comment type="catalytic activity">
    <reaction evidence="4">
        <text>glycyl-tRNA(Ala) + H2O = tRNA(Ala) + glycine + H(+)</text>
        <dbReference type="Rhea" id="RHEA:53744"/>
        <dbReference type="Rhea" id="RHEA-COMP:9657"/>
        <dbReference type="Rhea" id="RHEA-COMP:13640"/>
        <dbReference type="ChEBI" id="CHEBI:15377"/>
        <dbReference type="ChEBI" id="CHEBI:15378"/>
        <dbReference type="ChEBI" id="CHEBI:57305"/>
        <dbReference type="ChEBI" id="CHEBI:78442"/>
        <dbReference type="ChEBI" id="CHEBI:78522"/>
        <dbReference type="EC" id="3.1.1.96"/>
    </reaction>
</comment>
<reference evidence="8" key="1">
    <citation type="submission" date="2016-05" db="EMBL/GenBank/DDBJ databases">
        <title>Comparative genomics of biotechnologically important yeasts.</title>
        <authorList>
            <consortium name="DOE Joint Genome Institute"/>
            <person name="Riley R."/>
            <person name="Haridas S."/>
            <person name="Wolfe K.H."/>
            <person name="Lopes M.R."/>
            <person name="Hittinger C.T."/>
            <person name="Goker M."/>
            <person name="Salamov A."/>
            <person name="Wisecaver J."/>
            <person name="Long T.M."/>
            <person name="Aerts A.L."/>
            <person name="Barry K."/>
            <person name="Choi C."/>
            <person name="Clum A."/>
            <person name="Coughlan A.Y."/>
            <person name="Deshpande S."/>
            <person name="Douglass A.P."/>
            <person name="Hanson S.J."/>
            <person name="Klenk H.-P."/>
            <person name="Labutti K."/>
            <person name="Lapidus A."/>
            <person name="Lindquist E."/>
            <person name="Lipzen A."/>
            <person name="Meier-Kolthoff J.P."/>
            <person name="Ohm R.A."/>
            <person name="Otillar R.P."/>
            <person name="Pangilinan J."/>
            <person name="Peng Y."/>
            <person name="Rokas A."/>
            <person name="Rosa C.A."/>
            <person name="Scheuner C."/>
            <person name="Sibirny A.A."/>
            <person name="Slot J.C."/>
            <person name="Stielow J.B."/>
            <person name="Sun H."/>
            <person name="Kurtzman C.P."/>
            <person name="Blackwell M."/>
            <person name="Grigoriev I.V."/>
            <person name="Jeffries T.W."/>
        </authorList>
    </citation>
    <scope>NUCLEOTIDE SEQUENCE [LARGE SCALE GENOMIC DNA]</scope>
    <source>
        <strain evidence="8">DSM 1968</strain>
    </source>
</reference>
<dbReference type="Proteomes" id="UP000095038">
    <property type="component" value="Unassembled WGS sequence"/>
</dbReference>
<comment type="similarity">
    <text evidence="1 6">Belongs to the DTD family.</text>
</comment>
<keyword evidence="6" id="KW-0378">Hydrolase</keyword>
<dbReference type="SUPFAM" id="SSF69500">
    <property type="entry name" value="DTD-like"/>
    <property type="match status" value="1"/>
</dbReference>
<dbReference type="GO" id="GO:1900829">
    <property type="term" value="P:D-tyrosine catabolic process"/>
    <property type="evidence" value="ECO:0007669"/>
    <property type="project" value="EnsemblFungi"/>
</dbReference>
<keyword evidence="8" id="KW-1185">Reference proteome</keyword>
<accession>A0A1D2VFW2</accession>
<evidence type="ECO:0000256" key="1">
    <source>
        <dbReference type="ARBA" id="ARBA00009673"/>
    </source>
</evidence>
<dbReference type="Pfam" id="PF02580">
    <property type="entry name" value="Tyr_Deacylase"/>
    <property type="match status" value="1"/>
</dbReference>
<evidence type="ECO:0000256" key="2">
    <source>
        <dbReference type="ARBA" id="ARBA00013056"/>
    </source>
</evidence>
<comment type="subcellular location">
    <subcellularLocation>
        <location evidence="6">Cytoplasm</location>
    </subcellularLocation>
</comment>
<comment type="catalytic activity">
    <reaction evidence="5">
        <text>a D-aminoacyl-tRNA + H2O = a tRNA + a D-alpha-amino acid + H(+)</text>
        <dbReference type="Rhea" id="RHEA:13953"/>
        <dbReference type="Rhea" id="RHEA-COMP:10123"/>
        <dbReference type="Rhea" id="RHEA-COMP:10124"/>
        <dbReference type="ChEBI" id="CHEBI:15377"/>
        <dbReference type="ChEBI" id="CHEBI:15378"/>
        <dbReference type="ChEBI" id="CHEBI:59871"/>
        <dbReference type="ChEBI" id="CHEBI:78442"/>
        <dbReference type="ChEBI" id="CHEBI:79333"/>
        <dbReference type="EC" id="3.1.1.96"/>
    </reaction>
</comment>
<keyword evidence="6" id="KW-0963">Cytoplasm</keyword>
<dbReference type="GO" id="GO:0051500">
    <property type="term" value="F:D-tyrosyl-tRNA(Tyr) deacylase activity"/>
    <property type="evidence" value="ECO:0007669"/>
    <property type="project" value="EnsemblFungi"/>
</dbReference>
<evidence type="ECO:0000256" key="4">
    <source>
        <dbReference type="ARBA" id="ARBA00047676"/>
    </source>
</evidence>
<dbReference type="FunFam" id="3.50.80.10:FF:000001">
    <property type="entry name" value="D-aminoacyl-tRNA deacylase"/>
    <property type="match status" value="1"/>
</dbReference>
<dbReference type="STRING" id="1344418.A0A1D2VFW2"/>
<evidence type="ECO:0000313" key="7">
    <source>
        <dbReference type="EMBL" id="ODV60403.1"/>
    </source>
</evidence>
<dbReference type="EMBL" id="KV454482">
    <property type="protein sequence ID" value="ODV60403.1"/>
    <property type="molecule type" value="Genomic_DNA"/>
</dbReference>